<reference evidence="2" key="1">
    <citation type="submission" date="2021-02" db="EMBL/GenBank/DDBJ databases">
        <authorList>
            <person name="Nowell W R."/>
        </authorList>
    </citation>
    <scope>NUCLEOTIDE SEQUENCE</scope>
</reference>
<dbReference type="PANTHER" id="PTHR31912">
    <property type="entry name" value="IP13529P"/>
    <property type="match status" value="1"/>
</dbReference>
<proteinExistence type="predicted"/>
<feature type="region of interest" description="Disordered" evidence="1">
    <location>
        <begin position="695"/>
        <end position="722"/>
    </location>
</feature>
<dbReference type="PANTHER" id="PTHR31912:SF34">
    <property type="entry name" value="NOTOCHORD-RELATED PROTEIN"/>
    <property type="match status" value="1"/>
</dbReference>
<name>A0A821S1Y1_9BILA</name>
<comment type="caution">
    <text evidence="2">The sequence shown here is derived from an EMBL/GenBank/DDBJ whole genome shotgun (WGS) entry which is preliminary data.</text>
</comment>
<protein>
    <submittedName>
        <fullName evidence="2">Uncharacterized protein</fullName>
    </submittedName>
</protein>
<dbReference type="AlphaFoldDB" id="A0A821S1Y1"/>
<dbReference type="Proteomes" id="UP000663838">
    <property type="component" value="Unassembled WGS sequence"/>
</dbReference>
<dbReference type="EMBL" id="CAJOBS010003296">
    <property type="protein sequence ID" value="CAF4851862.1"/>
    <property type="molecule type" value="Genomic_DNA"/>
</dbReference>
<feature type="compositionally biased region" description="Low complexity" evidence="1">
    <location>
        <begin position="698"/>
        <end position="713"/>
    </location>
</feature>
<evidence type="ECO:0000313" key="3">
    <source>
        <dbReference type="Proteomes" id="UP000663838"/>
    </source>
</evidence>
<sequence>MDMSSIDVLKWLSTFINDESILKIFQAGDCGYIVPIKNSIKQFLNKPNVINLLITNKNETISSTKRDTDLLLTYRDGVAASSNKLLHKNKSSFLLLLYSDDISVTNPLGPKKDEKELPLFYYIIDDMPPIVRSLLSSTGFLGIYLTKFLSNTTYRRKFFETMTNDLNTLQTEGLIVSTSTERLDFTFNLIAADNLAANDYGGFQKNFSNGYFCRMCYMSYALKYIPITGISFRLRSEESHEQHLQKALQSNDFIFGIQRQSDFLSLIGFHPIKSLPFDIMHDFSEGTCMVIVKSILKEFSMRRILTYAQIENRFESFIYGQNDEPNRPPPVRQKHLANNLISGSAAQKLLLFQVLPLIFYDVIDRLNDLMPIYKCLREIVSIVFSTKIRKSWLPYLSSLTNSFHSLILDKLPEQITAKVQFITHYPELIRRNGPPRNYWCQRFEGKHLYFKKLALRSSNFKNISFTLAKRHQLRLSWLLSHDCFYNLNHKSISTKFIKSLELPIDTKRLLVRHKFDYPVYEECQTLIHNPVKFMKNSVFTTKLLYQENIPEFVLLRRILKVEKSWILIVQHLQAVSFDETLWSYEISYLEQLSVMNLDERINILSHGLDIYSLNDAYFVNVLTRLTSIAEQCIFDPFFPNLYYSSASLSMQCFFSILLSLEEDIDGNLLLNLRYEEIKSLFPKLKQRTLFMNERDKLSNNSASESRPSSSTPRCDNSSEENSLQIGETLTLSDSIPYGTEIVIESTEPSLCISNSSNNQSENEENDNQLIRHEIKIREDYQLPDFPPDLKLVVNQNDIHKQGCHTHLRRALLNLIYDDLANKHSLLYPTAQEYLNVTTAVLRALHISIDNKNALMFIARLDDQQDLYKLNQMLKDELMQARFLILMRLRGVKYLSRCTTNCDRIGKSQTQSSPKSSGISPFRVYQAFQSHFT</sequence>
<gene>
    <name evidence="2" type="ORF">TOA249_LOCUS26953</name>
</gene>
<organism evidence="2 3">
    <name type="scientific">Rotaria socialis</name>
    <dbReference type="NCBI Taxonomy" id="392032"/>
    <lineage>
        <taxon>Eukaryota</taxon>
        <taxon>Metazoa</taxon>
        <taxon>Spiralia</taxon>
        <taxon>Gnathifera</taxon>
        <taxon>Rotifera</taxon>
        <taxon>Eurotatoria</taxon>
        <taxon>Bdelloidea</taxon>
        <taxon>Philodinida</taxon>
        <taxon>Philodinidae</taxon>
        <taxon>Rotaria</taxon>
    </lineage>
</organism>
<accession>A0A821S1Y1</accession>
<evidence type="ECO:0000256" key="1">
    <source>
        <dbReference type="SAM" id="MobiDB-lite"/>
    </source>
</evidence>
<evidence type="ECO:0000313" key="2">
    <source>
        <dbReference type="EMBL" id="CAF4851862.1"/>
    </source>
</evidence>